<dbReference type="SUPFAM" id="SSF48557">
    <property type="entry name" value="L-aspartase-like"/>
    <property type="match status" value="1"/>
</dbReference>
<evidence type="ECO:0000259" key="3">
    <source>
        <dbReference type="SMART" id="SM00998"/>
    </source>
</evidence>
<dbReference type="GO" id="GO:0003824">
    <property type="term" value="F:catalytic activity"/>
    <property type="evidence" value="ECO:0007669"/>
    <property type="project" value="InterPro"/>
</dbReference>
<sequence>HKFIYSNVPLPLIPRRSGSSPPFEHSLELRRFISYRAYCKQSFSMAAATVFDSVLFGNIFGTQEVRECFSERSYVSRMIEAECALAQAEEQEGVIPAGVSSVIREHSDVSKIDWQRLAARTEIVGYPVLPLVEQMSKWVPDSESGYIHWGATTQDIMDLASTLQCKSGLVIVERLLRSVVATLENMAAKYRDSPMAGRTHLQHALPITFGYKCAVWLAGLRRHVERLEQLKERCLMVQFGGAAGTLASLGSSDAGIRVRKTLAKILGLKDPIVTWHVARDSVAEIVNFLALIGGSLGKIAMDLIIMSSNELNEVAEPYVPHRGASSTMPQKRNPISSEVILAQSKILRAQAGLVLDGMIADFERASGPWHLEWAAIPTAFISAVGALHQADFALSGLQVNTDAMLINLDSTRGLIVAEAVMMGLAKHIGRQEAHEVVYRACVAAVEGNCSLLEVLNKNAQVTSHIDSAQIADLCDTTKYLGSGQLMVDELLATKLPEVSGKTNGHLTNGHSKVEKSQLNGA</sequence>
<dbReference type="InterPro" id="IPR000362">
    <property type="entry name" value="Fumarate_lyase_fam"/>
</dbReference>
<dbReference type="PRINTS" id="PR00149">
    <property type="entry name" value="FUMRATELYASE"/>
</dbReference>
<dbReference type="AlphaFoldDB" id="A0A9N9W6E2"/>
<gene>
    <name evidence="4" type="ORF">CSOL1703_00011049</name>
</gene>
<dbReference type="Gene3D" id="1.10.40.30">
    <property type="entry name" value="Fumarase/aspartase (C-terminal domain)"/>
    <property type="match status" value="1"/>
</dbReference>
<accession>A0A9N9W6E2</accession>
<dbReference type="Proteomes" id="UP000775872">
    <property type="component" value="Unassembled WGS sequence"/>
</dbReference>
<feature type="domain" description="Adenylosuccinate lyase C-terminal" evidence="3">
    <location>
        <begin position="412"/>
        <end position="491"/>
    </location>
</feature>
<reference evidence="4" key="1">
    <citation type="submission" date="2021-10" db="EMBL/GenBank/DDBJ databases">
        <authorList>
            <person name="Piombo E."/>
        </authorList>
    </citation>
    <scope>NUCLEOTIDE SEQUENCE</scope>
</reference>
<dbReference type="OrthoDB" id="406045at2759"/>
<dbReference type="Gene3D" id="1.20.200.10">
    <property type="entry name" value="Fumarase/aspartase (Central domain)"/>
    <property type="match status" value="1"/>
</dbReference>
<dbReference type="CDD" id="cd01597">
    <property type="entry name" value="pCLME"/>
    <property type="match status" value="1"/>
</dbReference>
<comment type="caution">
    <text evidence="4">The sequence shown here is derived from an EMBL/GenBank/DDBJ whole genome shotgun (WGS) entry which is preliminary data.</text>
</comment>
<dbReference type="InterPro" id="IPR019468">
    <property type="entry name" value="AdenyloSucc_lyase_C"/>
</dbReference>
<dbReference type="PRINTS" id="PR00145">
    <property type="entry name" value="ARGSUCLYASE"/>
</dbReference>
<comment type="similarity">
    <text evidence="1">Belongs to the class-II fumarase/aspartase family.</text>
</comment>
<dbReference type="PANTHER" id="PTHR43172">
    <property type="entry name" value="ADENYLOSUCCINATE LYASE"/>
    <property type="match status" value="1"/>
</dbReference>
<dbReference type="PANTHER" id="PTHR43172:SF2">
    <property type="entry name" value="ADENYLOSUCCINATE LYASE C-TERMINAL DOMAIN-CONTAINING PROTEIN"/>
    <property type="match status" value="1"/>
</dbReference>
<keyword evidence="5" id="KW-1185">Reference proteome</keyword>
<evidence type="ECO:0000256" key="1">
    <source>
        <dbReference type="ARBA" id="ARBA00034772"/>
    </source>
</evidence>
<dbReference type="SMART" id="SM00998">
    <property type="entry name" value="ADSL_C"/>
    <property type="match status" value="1"/>
</dbReference>
<dbReference type="Pfam" id="PF00206">
    <property type="entry name" value="Lyase_1"/>
    <property type="match status" value="1"/>
</dbReference>
<evidence type="ECO:0000313" key="5">
    <source>
        <dbReference type="Proteomes" id="UP000775872"/>
    </source>
</evidence>
<feature type="non-terminal residue" evidence="4">
    <location>
        <position position="521"/>
    </location>
</feature>
<protein>
    <recommendedName>
        <fullName evidence="3">Adenylosuccinate lyase C-terminal domain-containing protein</fullName>
    </recommendedName>
</protein>
<dbReference type="Pfam" id="PF10397">
    <property type="entry name" value="ADSL_C"/>
    <property type="match status" value="1"/>
</dbReference>
<organism evidence="4 5">
    <name type="scientific">Clonostachys solani</name>
    <dbReference type="NCBI Taxonomy" id="160281"/>
    <lineage>
        <taxon>Eukaryota</taxon>
        <taxon>Fungi</taxon>
        <taxon>Dikarya</taxon>
        <taxon>Ascomycota</taxon>
        <taxon>Pezizomycotina</taxon>
        <taxon>Sordariomycetes</taxon>
        <taxon>Hypocreomycetidae</taxon>
        <taxon>Hypocreales</taxon>
        <taxon>Bionectriaceae</taxon>
        <taxon>Clonostachys</taxon>
    </lineage>
</organism>
<feature type="region of interest" description="Disordered" evidence="2">
    <location>
        <begin position="501"/>
        <end position="521"/>
    </location>
</feature>
<evidence type="ECO:0000256" key="2">
    <source>
        <dbReference type="SAM" id="MobiDB-lite"/>
    </source>
</evidence>
<dbReference type="InterPro" id="IPR022761">
    <property type="entry name" value="Fumarate_lyase_N"/>
</dbReference>
<name>A0A9N9W6E2_9HYPO</name>
<proteinExistence type="inferred from homology"/>
<dbReference type="EMBL" id="CABFOC020000011">
    <property type="protein sequence ID" value="CAH0045302.1"/>
    <property type="molecule type" value="Genomic_DNA"/>
</dbReference>
<dbReference type="InterPro" id="IPR008948">
    <property type="entry name" value="L-Aspartase-like"/>
</dbReference>
<feature type="non-terminal residue" evidence="4">
    <location>
        <position position="1"/>
    </location>
</feature>
<evidence type="ECO:0000313" key="4">
    <source>
        <dbReference type="EMBL" id="CAH0045302.1"/>
    </source>
</evidence>